<dbReference type="PANTHER" id="PTHR43202:SF1">
    <property type="entry name" value="NICOTINATE PHOSPHORIBOSYLTRANSFERASE"/>
    <property type="match status" value="1"/>
</dbReference>
<keyword evidence="5" id="KW-0662">Pyridine nucleotide biosynthesis</keyword>
<dbReference type="InterPro" id="IPR022412">
    <property type="entry name" value="Quinolinate_PRibosylTrfase_N"/>
</dbReference>
<comment type="catalytic activity">
    <reaction evidence="6">
        <text>nicotinate beta-D-ribonucleotide + CO2 + diphosphate = quinolinate + 5-phospho-alpha-D-ribose 1-diphosphate + 2 H(+)</text>
        <dbReference type="Rhea" id="RHEA:12733"/>
        <dbReference type="ChEBI" id="CHEBI:15378"/>
        <dbReference type="ChEBI" id="CHEBI:16526"/>
        <dbReference type="ChEBI" id="CHEBI:29959"/>
        <dbReference type="ChEBI" id="CHEBI:33019"/>
        <dbReference type="ChEBI" id="CHEBI:57502"/>
        <dbReference type="ChEBI" id="CHEBI:58017"/>
        <dbReference type="EC" id="2.4.2.19"/>
    </reaction>
</comment>
<dbReference type="InterPro" id="IPR053190">
    <property type="entry name" value="NAPRTase-like"/>
</dbReference>
<dbReference type="SUPFAM" id="SSF54675">
    <property type="entry name" value="Nicotinate/Quinolinate PRTase N-terminal domain-like"/>
    <property type="match status" value="1"/>
</dbReference>
<proteinExistence type="predicted"/>
<feature type="domain" description="Quinolinate phosphoribosyl transferase N-terminal" evidence="8">
    <location>
        <begin position="11"/>
        <end position="101"/>
    </location>
</feature>
<evidence type="ECO:0000256" key="3">
    <source>
        <dbReference type="ARBA" id="ARBA00022553"/>
    </source>
</evidence>
<keyword evidence="9" id="KW-0328">Glycosyltransferase</keyword>
<dbReference type="InterPro" id="IPR036068">
    <property type="entry name" value="Nicotinate_pribotase-like_C"/>
</dbReference>
<dbReference type="NCBIfam" id="NF005529">
    <property type="entry name" value="PRK07188.1"/>
    <property type="match status" value="1"/>
</dbReference>
<keyword evidence="3" id="KW-0597">Phosphoprotein</keyword>
<dbReference type="SUPFAM" id="SSF51690">
    <property type="entry name" value="Nicotinate/Quinolinate PRTase C-terminal domain-like"/>
    <property type="match status" value="1"/>
</dbReference>
<dbReference type="RefSeq" id="WP_140031436.1">
    <property type="nucleotide sequence ID" value="NZ_CP137845.1"/>
</dbReference>
<evidence type="ECO:0000256" key="5">
    <source>
        <dbReference type="ARBA" id="ARBA00022642"/>
    </source>
</evidence>
<evidence type="ECO:0000256" key="4">
    <source>
        <dbReference type="ARBA" id="ARBA00022598"/>
    </source>
</evidence>
<dbReference type="Pfam" id="PF02749">
    <property type="entry name" value="QRPTase_N"/>
    <property type="match status" value="1"/>
</dbReference>
<evidence type="ECO:0000313" key="10">
    <source>
        <dbReference type="Proteomes" id="UP001303601"/>
    </source>
</evidence>
<evidence type="ECO:0000256" key="6">
    <source>
        <dbReference type="ARBA" id="ARBA00047445"/>
    </source>
</evidence>
<comment type="catalytic activity">
    <reaction evidence="7">
        <text>5-phospho-alpha-D-ribose 1-diphosphate + nicotinate + ATP + H2O = nicotinate beta-D-ribonucleotide + ADP + phosphate + diphosphate</text>
        <dbReference type="Rhea" id="RHEA:36163"/>
        <dbReference type="ChEBI" id="CHEBI:15377"/>
        <dbReference type="ChEBI" id="CHEBI:30616"/>
        <dbReference type="ChEBI" id="CHEBI:32544"/>
        <dbReference type="ChEBI" id="CHEBI:33019"/>
        <dbReference type="ChEBI" id="CHEBI:43474"/>
        <dbReference type="ChEBI" id="CHEBI:57502"/>
        <dbReference type="ChEBI" id="CHEBI:58017"/>
        <dbReference type="ChEBI" id="CHEBI:456216"/>
        <dbReference type="EC" id="6.3.4.21"/>
    </reaction>
</comment>
<accession>A0ABZ0PAW6</accession>
<dbReference type="GeneID" id="94493352"/>
<dbReference type="PANTHER" id="PTHR43202">
    <property type="entry name" value="NICOTINATE-NUCLEOTIDE PYROPHOSPHORYLASE"/>
    <property type="match status" value="1"/>
</dbReference>
<gene>
    <name evidence="9" type="ORF">R9B83_00535</name>
</gene>
<sequence length="334" mass="37697">MKLKDKISIYFFKTEKIAKSKKINDIVTLQFFQRHNNVMLCGINEVLELLEKNTNIDKYKIRYIPEGSIINNREVVLELEGPYFEFGKWEGIIDGILARQSSIATNSYRIISVANNKLVISMADRADHYRNQINDAYAINLGGIKNHSTLAASNHNLEHTYGSMPHALIQMFHGDVVAACKAYHKAFPNDKLYALVDFHNDVIADSLACLKEFGKNLYGVRIDTSKALIDKMFTEGEAEFGVTPTQVKRLREALDQNGGKHVKITVSSGFNAEKIKDFEDEKAPVDAYGVGASLLKVWVNFSADATKLNGEKIAKAGRFYLTNPNLIEWRKEKK</sequence>
<keyword evidence="10" id="KW-1185">Reference proteome</keyword>
<keyword evidence="9" id="KW-0808">Transferase</keyword>
<dbReference type="GO" id="GO:0004516">
    <property type="term" value="F:nicotinate phosphoribosyltransferase activity"/>
    <property type="evidence" value="ECO:0007669"/>
    <property type="project" value="UniProtKB-EC"/>
</dbReference>
<dbReference type="EC" id="6.3.4.21" evidence="2"/>
<evidence type="ECO:0000313" key="9">
    <source>
        <dbReference type="EMBL" id="WPB54051.1"/>
    </source>
</evidence>
<evidence type="ECO:0000256" key="2">
    <source>
        <dbReference type="ARBA" id="ARBA00013236"/>
    </source>
</evidence>
<organism evidence="9 10">
    <name type="scientific">Metamycoplasma equirhinis</name>
    <dbReference type="NCBI Taxonomy" id="92402"/>
    <lineage>
        <taxon>Bacteria</taxon>
        <taxon>Bacillati</taxon>
        <taxon>Mycoplasmatota</taxon>
        <taxon>Mycoplasmoidales</taxon>
        <taxon>Metamycoplasmataceae</taxon>
        <taxon>Metamycoplasma</taxon>
    </lineage>
</organism>
<dbReference type="Gene3D" id="3.20.20.70">
    <property type="entry name" value="Aldolase class I"/>
    <property type="match status" value="1"/>
</dbReference>
<dbReference type="EMBL" id="CP137845">
    <property type="protein sequence ID" value="WPB54051.1"/>
    <property type="molecule type" value="Genomic_DNA"/>
</dbReference>
<dbReference type="InterPro" id="IPR037128">
    <property type="entry name" value="Quinolinate_PRibosylTase_N_sf"/>
</dbReference>
<dbReference type="Gene3D" id="3.90.1170.20">
    <property type="entry name" value="Quinolinate phosphoribosyl transferase, N-terminal domain"/>
    <property type="match status" value="1"/>
</dbReference>
<dbReference type="GO" id="GO:0016757">
    <property type="term" value="F:glycosyltransferase activity"/>
    <property type="evidence" value="ECO:0007669"/>
    <property type="project" value="UniProtKB-KW"/>
</dbReference>
<keyword evidence="4 9" id="KW-0436">Ligase</keyword>
<dbReference type="PIRSF" id="PIRSF000484">
    <property type="entry name" value="NAPRT"/>
    <property type="match status" value="1"/>
</dbReference>
<comment type="pathway">
    <text evidence="1">Cofactor biosynthesis; NAD(+) biosynthesis; nicotinate D-ribonucleotide from nicotinate: step 1/1.</text>
</comment>
<protein>
    <recommendedName>
        <fullName evidence="2">nicotinate phosphoribosyltransferase</fullName>
        <ecNumber evidence="2">6.3.4.21</ecNumber>
    </recommendedName>
</protein>
<name>A0ABZ0PAW6_9BACT</name>
<evidence type="ECO:0000256" key="7">
    <source>
        <dbReference type="ARBA" id="ARBA00048668"/>
    </source>
</evidence>
<reference evidence="9" key="1">
    <citation type="submission" date="2023-11" db="EMBL/GenBank/DDBJ databases">
        <title>Completed genome sequence of Mycoplasma equirhinis type strain M432/72.</title>
        <authorList>
            <person name="Spergser J."/>
        </authorList>
    </citation>
    <scope>NUCLEOTIDE SEQUENCE [LARGE SCALE GENOMIC DNA]</scope>
    <source>
        <strain evidence="9">M432/72</strain>
    </source>
</reference>
<evidence type="ECO:0000259" key="8">
    <source>
        <dbReference type="Pfam" id="PF02749"/>
    </source>
</evidence>
<evidence type="ECO:0000256" key="1">
    <source>
        <dbReference type="ARBA" id="ARBA00004952"/>
    </source>
</evidence>
<dbReference type="Proteomes" id="UP001303601">
    <property type="component" value="Chromosome"/>
</dbReference>
<dbReference type="InterPro" id="IPR013785">
    <property type="entry name" value="Aldolase_TIM"/>
</dbReference>
<dbReference type="InterPro" id="IPR007229">
    <property type="entry name" value="Nic_PRibTrfase-Fam"/>
</dbReference>